<feature type="transmembrane region" description="Helical" evidence="1">
    <location>
        <begin position="48"/>
        <end position="73"/>
    </location>
</feature>
<gene>
    <name evidence="2" type="ORF">ENQ20_12025</name>
</gene>
<evidence type="ECO:0000313" key="2">
    <source>
        <dbReference type="EMBL" id="HDX32193.1"/>
    </source>
</evidence>
<accession>A0A7C1FLV8</accession>
<feature type="transmembrane region" description="Helical" evidence="1">
    <location>
        <begin position="122"/>
        <end position="140"/>
    </location>
</feature>
<sequence>MKFSRTDAIVNRLKRMVAALAILGGLLWIVYAILGILQPLGNVATNPAAFWAAGAAGGAALVLQGLAVVGVALRYGLPGEEPPRFGTVIPSRYGVAMGWIGALAGLLAIATALLSLELPNNAMQLFGAVLTPLGAMLVAVEANGSEQAYRIAGPLFLVGALGMVGLLAQALLPLASWMAPVYVALAMAVYGFAWVRLGSLLATTFAEV</sequence>
<keyword evidence="1" id="KW-1133">Transmembrane helix</keyword>
<name>A0A7C1FLV8_9CHLR</name>
<proteinExistence type="predicted"/>
<keyword evidence="1" id="KW-0472">Membrane</keyword>
<protein>
    <submittedName>
        <fullName evidence="2">Uncharacterized protein</fullName>
    </submittedName>
</protein>
<feature type="transmembrane region" description="Helical" evidence="1">
    <location>
        <begin position="177"/>
        <end position="195"/>
    </location>
</feature>
<dbReference type="EMBL" id="DSMG01000119">
    <property type="protein sequence ID" value="HDX32193.1"/>
    <property type="molecule type" value="Genomic_DNA"/>
</dbReference>
<dbReference type="AlphaFoldDB" id="A0A7C1FLV8"/>
<feature type="transmembrane region" description="Helical" evidence="1">
    <location>
        <begin position="152"/>
        <end position="171"/>
    </location>
</feature>
<feature type="transmembrane region" description="Helical" evidence="1">
    <location>
        <begin position="93"/>
        <end position="116"/>
    </location>
</feature>
<evidence type="ECO:0000256" key="1">
    <source>
        <dbReference type="SAM" id="Phobius"/>
    </source>
</evidence>
<organism evidence="2">
    <name type="scientific">Caldilinea aerophila</name>
    <dbReference type="NCBI Taxonomy" id="133453"/>
    <lineage>
        <taxon>Bacteria</taxon>
        <taxon>Bacillati</taxon>
        <taxon>Chloroflexota</taxon>
        <taxon>Caldilineae</taxon>
        <taxon>Caldilineales</taxon>
        <taxon>Caldilineaceae</taxon>
        <taxon>Caldilinea</taxon>
    </lineage>
</organism>
<reference evidence="2" key="1">
    <citation type="journal article" date="2020" name="mSystems">
        <title>Genome- and Community-Level Interaction Insights into Carbon Utilization and Element Cycling Functions of Hydrothermarchaeota in Hydrothermal Sediment.</title>
        <authorList>
            <person name="Zhou Z."/>
            <person name="Liu Y."/>
            <person name="Xu W."/>
            <person name="Pan J."/>
            <person name="Luo Z.H."/>
            <person name="Li M."/>
        </authorList>
    </citation>
    <scope>NUCLEOTIDE SEQUENCE [LARGE SCALE GENOMIC DNA]</scope>
    <source>
        <strain evidence="2">SpSt-289</strain>
    </source>
</reference>
<comment type="caution">
    <text evidence="2">The sequence shown here is derived from an EMBL/GenBank/DDBJ whole genome shotgun (WGS) entry which is preliminary data.</text>
</comment>
<keyword evidence="1" id="KW-0812">Transmembrane</keyword>